<gene>
    <name evidence="3" type="ORF">TIFTF001_014974</name>
</gene>
<dbReference type="Proteomes" id="UP001187192">
    <property type="component" value="Unassembled WGS sequence"/>
</dbReference>
<evidence type="ECO:0000256" key="1">
    <source>
        <dbReference type="SAM" id="MobiDB-lite"/>
    </source>
</evidence>
<feature type="region of interest" description="Disordered" evidence="1">
    <location>
        <begin position="49"/>
        <end position="73"/>
    </location>
</feature>
<keyword evidence="4" id="KW-1185">Reference proteome</keyword>
<proteinExistence type="predicted"/>
<reference evidence="3" key="1">
    <citation type="submission" date="2023-07" db="EMBL/GenBank/DDBJ databases">
        <title>draft genome sequence of fig (Ficus carica).</title>
        <authorList>
            <person name="Takahashi T."/>
            <person name="Nishimura K."/>
        </authorList>
    </citation>
    <scope>NUCLEOTIDE SEQUENCE</scope>
</reference>
<feature type="domain" description="AAA+ ATPase At3g28540-like C-terminal" evidence="2">
    <location>
        <begin position="1"/>
        <end position="54"/>
    </location>
</feature>
<evidence type="ECO:0000313" key="3">
    <source>
        <dbReference type="EMBL" id="GMN45792.1"/>
    </source>
</evidence>
<dbReference type="EMBL" id="BTGU01000021">
    <property type="protein sequence ID" value="GMN45792.1"/>
    <property type="molecule type" value="Genomic_DNA"/>
</dbReference>
<name>A0AA88D8J5_FICCA</name>
<organism evidence="3 4">
    <name type="scientific">Ficus carica</name>
    <name type="common">Common fig</name>
    <dbReference type="NCBI Taxonomy" id="3494"/>
    <lineage>
        <taxon>Eukaryota</taxon>
        <taxon>Viridiplantae</taxon>
        <taxon>Streptophyta</taxon>
        <taxon>Embryophyta</taxon>
        <taxon>Tracheophyta</taxon>
        <taxon>Spermatophyta</taxon>
        <taxon>Magnoliopsida</taxon>
        <taxon>eudicotyledons</taxon>
        <taxon>Gunneridae</taxon>
        <taxon>Pentapetalae</taxon>
        <taxon>rosids</taxon>
        <taxon>fabids</taxon>
        <taxon>Rosales</taxon>
        <taxon>Moraceae</taxon>
        <taxon>Ficeae</taxon>
        <taxon>Ficus</taxon>
    </lineage>
</organism>
<evidence type="ECO:0000313" key="4">
    <source>
        <dbReference type="Proteomes" id="UP001187192"/>
    </source>
</evidence>
<protein>
    <recommendedName>
        <fullName evidence="2">AAA+ ATPase At3g28540-like C-terminal domain-containing protein</fullName>
    </recommendedName>
</protein>
<dbReference type="Gramene" id="FCD_00010836-RA">
    <property type="protein sequence ID" value="FCD_00010836-RA:cds"/>
    <property type="gene ID" value="FCD_00010836"/>
</dbReference>
<evidence type="ECO:0000259" key="2">
    <source>
        <dbReference type="Pfam" id="PF25568"/>
    </source>
</evidence>
<dbReference type="AlphaFoldDB" id="A0AA88D8J5"/>
<sequence length="73" mass="7962">MFNRIESLIGETNVTPADVAENLMPKSPLDEPERRLFHLIQALEEAKEVAAKKKAEESDSDSANHGRGSSAPS</sequence>
<dbReference type="Pfam" id="PF25568">
    <property type="entry name" value="AAA_lid_At3g28540"/>
    <property type="match status" value="1"/>
</dbReference>
<accession>A0AA88D8J5</accession>
<comment type="caution">
    <text evidence="3">The sequence shown here is derived from an EMBL/GenBank/DDBJ whole genome shotgun (WGS) entry which is preliminary data.</text>
</comment>
<dbReference type="InterPro" id="IPR058017">
    <property type="entry name" value="At3g28540-like_C"/>
</dbReference>